<keyword evidence="3 7" id="KW-0812">Transmembrane</keyword>
<keyword evidence="4" id="KW-0378">Hydrolase</keyword>
<gene>
    <name evidence="9" type="ORF">ICL16_37015</name>
</gene>
<feature type="transmembrane region" description="Helical" evidence="7">
    <location>
        <begin position="161"/>
        <end position="192"/>
    </location>
</feature>
<dbReference type="Gene3D" id="1.20.144.10">
    <property type="entry name" value="Phosphatidic acid phosphatase type 2/haloperoxidase"/>
    <property type="match status" value="1"/>
</dbReference>
<dbReference type="RefSeq" id="WP_190836565.1">
    <property type="nucleotide sequence ID" value="NZ_CAWPPI010000110.1"/>
</dbReference>
<dbReference type="CDD" id="cd03392">
    <property type="entry name" value="PAP2_like_2"/>
    <property type="match status" value="1"/>
</dbReference>
<evidence type="ECO:0000259" key="8">
    <source>
        <dbReference type="SMART" id="SM00014"/>
    </source>
</evidence>
<dbReference type="InterPro" id="IPR000326">
    <property type="entry name" value="PAP2/HPO"/>
</dbReference>
<keyword evidence="5 7" id="KW-1133">Transmembrane helix</keyword>
<dbReference type="SMART" id="SM00014">
    <property type="entry name" value="acidPPc"/>
    <property type="match status" value="1"/>
</dbReference>
<feature type="transmembrane region" description="Helical" evidence="7">
    <location>
        <begin position="204"/>
        <end position="222"/>
    </location>
</feature>
<proteinExistence type="predicted"/>
<dbReference type="Pfam" id="PF01569">
    <property type="entry name" value="PAP2"/>
    <property type="match status" value="1"/>
</dbReference>
<feature type="transmembrane region" description="Helical" evidence="7">
    <location>
        <begin position="28"/>
        <end position="50"/>
    </location>
</feature>
<dbReference type="AlphaFoldDB" id="A0A8J6XW88"/>
<evidence type="ECO:0000256" key="4">
    <source>
        <dbReference type="ARBA" id="ARBA00022801"/>
    </source>
</evidence>
<comment type="subcellular location">
    <subcellularLocation>
        <location evidence="1">Cell membrane</location>
        <topology evidence="1">Multi-pass membrane protein</topology>
    </subcellularLocation>
</comment>
<dbReference type="Proteomes" id="UP000629098">
    <property type="component" value="Unassembled WGS sequence"/>
</dbReference>
<evidence type="ECO:0000256" key="6">
    <source>
        <dbReference type="ARBA" id="ARBA00023136"/>
    </source>
</evidence>
<reference evidence="9" key="1">
    <citation type="submission" date="2020-09" db="EMBL/GenBank/DDBJ databases">
        <title>Iningainema tapete sp. nov. (Scytonemataceae, Cyanobacteria) from greenhouses in central Florida (USA) produces two types of nodularin with biosynthetic potential for microcystin-LR and anabaenopeptins.</title>
        <authorList>
            <person name="Berthold D.E."/>
            <person name="Lefler F.W."/>
            <person name="Huang I.-S."/>
            <person name="Abdulla H."/>
            <person name="Zimba P.V."/>
            <person name="Laughinghouse H.D. IV."/>
        </authorList>
    </citation>
    <scope>NUCLEOTIDE SEQUENCE</scope>
    <source>
        <strain evidence="9">BLCCT55</strain>
    </source>
</reference>
<accession>A0A8J6XW88</accession>
<evidence type="ECO:0000256" key="7">
    <source>
        <dbReference type="SAM" id="Phobius"/>
    </source>
</evidence>
<organism evidence="9 10">
    <name type="scientific">Iningainema tapete BLCC-T55</name>
    <dbReference type="NCBI Taxonomy" id="2748662"/>
    <lineage>
        <taxon>Bacteria</taxon>
        <taxon>Bacillati</taxon>
        <taxon>Cyanobacteriota</taxon>
        <taxon>Cyanophyceae</taxon>
        <taxon>Nostocales</taxon>
        <taxon>Scytonemataceae</taxon>
        <taxon>Iningainema tapete</taxon>
    </lineage>
</organism>
<keyword evidence="10" id="KW-1185">Reference proteome</keyword>
<evidence type="ECO:0000313" key="10">
    <source>
        <dbReference type="Proteomes" id="UP000629098"/>
    </source>
</evidence>
<dbReference type="InterPro" id="IPR036938">
    <property type="entry name" value="PAP2/HPO_sf"/>
</dbReference>
<feature type="transmembrane region" description="Helical" evidence="7">
    <location>
        <begin position="85"/>
        <end position="104"/>
    </location>
</feature>
<name>A0A8J6XW88_9CYAN</name>
<evidence type="ECO:0000256" key="1">
    <source>
        <dbReference type="ARBA" id="ARBA00004651"/>
    </source>
</evidence>
<evidence type="ECO:0000313" key="9">
    <source>
        <dbReference type="EMBL" id="MBD2777502.1"/>
    </source>
</evidence>
<keyword evidence="6 7" id="KW-0472">Membrane</keyword>
<dbReference type="SUPFAM" id="SSF48317">
    <property type="entry name" value="Acid phosphatase/Vanadium-dependent haloperoxidase"/>
    <property type="match status" value="1"/>
</dbReference>
<dbReference type="EMBL" id="JACXAE010000110">
    <property type="protein sequence ID" value="MBD2777502.1"/>
    <property type="molecule type" value="Genomic_DNA"/>
</dbReference>
<keyword evidence="2" id="KW-1003">Cell membrane</keyword>
<protein>
    <submittedName>
        <fullName evidence="9">Phosphatase PAP2 family protein</fullName>
    </submittedName>
</protein>
<evidence type="ECO:0000256" key="2">
    <source>
        <dbReference type="ARBA" id="ARBA00022475"/>
    </source>
</evidence>
<dbReference type="PANTHER" id="PTHR14969:SF62">
    <property type="entry name" value="DECAPRENYLPHOSPHORYL-5-PHOSPHORIBOSE PHOSPHATASE RV3807C-RELATED"/>
    <property type="match status" value="1"/>
</dbReference>
<dbReference type="GO" id="GO:0005886">
    <property type="term" value="C:plasma membrane"/>
    <property type="evidence" value="ECO:0007669"/>
    <property type="project" value="UniProtKB-SubCell"/>
</dbReference>
<evidence type="ECO:0000256" key="3">
    <source>
        <dbReference type="ARBA" id="ARBA00022692"/>
    </source>
</evidence>
<dbReference type="PANTHER" id="PTHR14969">
    <property type="entry name" value="SPHINGOSINE-1-PHOSPHATE PHOSPHOHYDROLASE"/>
    <property type="match status" value="1"/>
</dbReference>
<dbReference type="GO" id="GO:0016787">
    <property type="term" value="F:hydrolase activity"/>
    <property type="evidence" value="ECO:0007669"/>
    <property type="project" value="UniProtKB-KW"/>
</dbReference>
<evidence type="ECO:0000256" key="5">
    <source>
        <dbReference type="ARBA" id="ARBA00022989"/>
    </source>
</evidence>
<comment type="caution">
    <text evidence="9">The sequence shown here is derived from an EMBL/GenBank/DDBJ whole genome shotgun (WGS) entry which is preliminary data.</text>
</comment>
<sequence>MLQTNLHKQIESFVNFFRQLLVARWRSLLLLLIGIYLPLQIFGLLAVHVWQNQGGFPWDDPILLAVHKTSQAQLDFFATRLTQLGSPRATLPFVGVVGLVLLSLRRWRSLTYLLTTTVGSAIINRTAKVFMHRVRPHLWDSITPESSFAFPSGHSMASMTLVAALVILTWGSAWCWLILIVGSTFVVAIAWTRIYLGVHFPSDILAGWMVSIAWAIGVSLIIKPHLTTSSGAIPKAPPLDETTLTPEEKRV</sequence>
<feature type="domain" description="Phosphatidic acid phosphatase type 2/haloperoxidase" evidence="8">
    <location>
        <begin position="110"/>
        <end position="219"/>
    </location>
</feature>